<dbReference type="GO" id="GO:0016747">
    <property type="term" value="F:acyltransferase activity, transferring groups other than amino-acyl groups"/>
    <property type="evidence" value="ECO:0007669"/>
    <property type="project" value="TreeGrafter"/>
</dbReference>
<accession>A0A3D4VAV9</accession>
<name>A0A3D4VAV9_9BACT</name>
<reference evidence="2 3" key="1">
    <citation type="journal article" date="2018" name="Nat. Biotechnol.">
        <title>A standardized bacterial taxonomy based on genome phylogeny substantially revises the tree of life.</title>
        <authorList>
            <person name="Parks D.H."/>
            <person name="Chuvochina M."/>
            <person name="Waite D.W."/>
            <person name="Rinke C."/>
            <person name="Skarshewski A."/>
            <person name="Chaumeil P.A."/>
            <person name="Hugenholtz P."/>
        </authorList>
    </citation>
    <scope>NUCLEOTIDE SEQUENCE [LARGE SCALE GENOMIC DNA]</scope>
    <source>
        <strain evidence="2">UBA8844</strain>
    </source>
</reference>
<keyword evidence="1" id="KW-0732">Signal</keyword>
<dbReference type="AlphaFoldDB" id="A0A3D4VAV9"/>
<dbReference type="SUPFAM" id="SSF53474">
    <property type="entry name" value="alpha/beta-Hydrolases"/>
    <property type="match status" value="1"/>
</dbReference>
<gene>
    <name evidence="2" type="ORF">DGD08_11830</name>
</gene>
<protein>
    <submittedName>
        <fullName evidence="2">Esterase family protein</fullName>
    </submittedName>
</protein>
<sequence>MRILRALAALVLGTSLTAPAAAQAQTGTGTVRTDTLWAQALGVQKALTVYLPPSYHRGTSRRYPVLYYLHGKTGNERNWVDAGALHRTMDSLIAAGAPEAIIAMPDGDDGWYTTWGVLPDMGPCERDTTRREPAATYCVPWTRYDDYITFDIVRWVDSHYRTRADRAHRGIAGLSMGGYGAITLALNYPTYFAAAASHSGVLSPRLLPDSVQKSRGVKYARDREEMALAARSLWPQLWTAFGHDSIAWRGRDPQVFAERLASRVKAGKATWPALLIDVGVDDPWHAQNADFDATLTRLGMPHTYREWPGTHNWDYWRSHSPESLRFLLDRVAR</sequence>
<dbReference type="PANTHER" id="PTHR48098:SF1">
    <property type="entry name" value="DIACYLGLYCEROL ACYLTRANSFERASE_MYCOLYLTRANSFERASE AG85A"/>
    <property type="match status" value="1"/>
</dbReference>
<dbReference type="PANTHER" id="PTHR48098">
    <property type="entry name" value="ENTEROCHELIN ESTERASE-RELATED"/>
    <property type="match status" value="1"/>
</dbReference>
<dbReference type="Pfam" id="PF00756">
    <property type="entry name" value="Esterase"/>
    <property type="match status" value="1"/>
</dbReference>
<feature type="chain" id="PRO_5017711877" evidence="1">
    <location>
        <begin position="21"/>
        <end position="333"/>
    </location>
</feature>
<dbReference type="Proteomes" id="UP000264071">
    <property type="component" value="Unassembled WGS sequence"/>
</dbReference>
<dbReference type="InterPro" id="IPR029058">
    <property type="entry name" value="AB_hydrolase_fold"/>
</dbReference>
<dbReference type="OMA" id="PAFLTHG"/>
<feature type="signal peptide" evidence="1">
    <location>
        <begin position="1"/>
        <end position="20"/>
    </location>
</feature>
<dbReference type="InterPro" id="IPR050583">
    <property type="entry name" value="Mycobacterial_A85_antigen"/>
</dbReference>
<comment type="caution">
    <text evidence="2">The sequence shown here is derived from an EMBL/GenBank/DDBJ whole genome shotgun (WGS) entry which is preliminary data.</text>
</comment>
<organism evidence="2 3">
    <name type="scientific">Gemmatimonas aurantiaca</name>
    <dbReference type="NCBI Taxonomy" id="173480"/>
    <lineage>
        <taxon>Bacteria</taxon>
        <taxon>Pseudomonadati</taxon>
        <taxon>Gemmatimonadota</taxon>
        <taxon>Gemmatimonadia</taxon>
        <taxon>Gemmatimonadales</taxon>
        <taxon>Gemmatimonadaceae</taxon>
        <taxon>Gemmatimonas</taxon>
    </lineage>
</organism>
<evidence type="ECO:0000313" key="3">
    <source>
        <dbReference type="Proteomes" id="UP000264071"/>
    </source>
</evidence>
<dbReference type="Gene3D" id="3.40.50.1820">
    <property type="entry name" value="alpha/beta hydrolase"/>
    <property type="match status" value="1"/>
</dbReference>
<evidence type="ECO:0000256" key="1">
    <source>
        <dbReference type="SAM" id="SignalP"/>
    </source>
</evidence>
<dbReference type="InterPro" id="IPR000801">
    <property type="entry name" value="Esterase-like"/>
</dbReference>
<dbReference type="EMBL" id="DPIY01000010">
    <property type="protein sequence ID" value="HCT57882.1"/>
    <property type="molecule type" value="Genomic_DNA"/>
</dbReference>
<evidence type="ECO:0000313" key="2">
    <source>
        <dbReference type="EMBL" id="HCT57882.1"/>
    </source>
</evidence>
<proteinExistence type="predicted"/>